<evidence type="ECO:0000313" key="2">
    <source>
        <dbReference type="Proteomes" id="UP000799777"/>
    </source>
</evidence>
<evidence type="ECO:0000313" key="1">
    <source>
        <dbReference type="EMBL" id="KAF2032781.1"/>
    </source>
</evidence>
<dbReference type="EMBL" id="ML978170">
    <property type="protein sequence ID" value="KAF2032781.1"/>
    <property type="molecule type" value="Genomic_DNA"/>
</dbReference>
<feature type="non-terminal residue" evidence="1">
    <location>
        <position position="1"/>
    </location>
</feature>
<keyword evidence="2" id="KW-1185">Reference proteome</keyword>
<comment type="caution">
    <text evidence="1">The sequence shown here is derived from an EMBL/GenBank/DDBJ whole genome shotgun (WGS) entry which is preliminary data.</text>
</comment>
<organism evidence="1 2">
    <name type="scientific">Setomelanomma holmii</name>
    <dbReference type="NCBI Taxonomy" id="210430"/>
    <lineage>
        <taxon>Eukaryota</taxon>
        <taxon>Fungi</taxon>
        <taxon>Dikarya</taxon>
        <taxon>Ascomycota</taxon>
        <taxon>Pezizomycotina</taxon>
        <taxon>Dothideomycetes</taxon>
        <taxon>Pleosporomycetidae</taxon>
        <taxon>Pleosporales</taxon>
        <taxon>Pleosporineae</taxon>
        <taxon>Phaeosphaeriaceae</taxon>
        <taxon>Setomelanomma</taxon>
    </lineage>
</organism>
<accession>A0A9P4HGU8</accession>
<protein>
    <submittedName>
        <fullName evidence="1">Uncharacterized protein</fullName>
    </submittedName>
</protein>
<dbReference type="OrthoDB" id="10342926at2759"/>
<proteinExistence type="predicted"/>
<dbReference type="AlphaFoldDB" id="A0A9P4HGU8"/>
<gene>
    <name evidence="1" type="ORF">EK21DRAFT_59937</name>
</gene>
<reference evidence="1" key="1">
    <citation type="journal article" date="2020" name="Stud. Mycol.">
        <title>101 Dothideomycetes genomes: a test case for predicting lifestyles and emergence of pathogens.</title>
        <authorList>
            <person name="Haridas S."/>
            <person name="Albert R."/>
            <person name="Binder M."/>
            <person name="Bloem J."/>
            <person name="Labutti K."/>
            <person name="Salamov A."/>
            <person name="Andreopoulos B."/>
            <person name="Baker S."/>
            <person name="Barry K."/>
            <person name="Bills G."/>
            <person name="Bluhm B."/>
            <person name="Cannon C."/>
            <person name="Castanera R."/>
            <person name="Culley D."/>
            <person name="Daum C."/>
            <person name="Ezra D."/>
            <person name="Gonzalez J."/>
            <person name="Henrissat B."/>
            <person name="Kuo A."/>
            <person name="Liang C."/>
            <person name="Lipzen A."/>
            <person name="Lutzoni F."/>
            <person name="Magnuson J."/>
            <person name="Mondo S."/>
            <person name="Nolan M."/>
            <person name="Ohm R."/>
            <person name="Pangilinan J."/>
            <person name="Park H.-J."/>
            <person name="Ramirez L."/>
            <person name="Alfaro M."/>
            <person name="Sun H."/>
            <person name="Tritt A."/>
            <person name="Yoshinaga Y."/>
            <person name="Zwiers L.-H."/>
            <person name="Turgeon B."/>
            <person name="Goodwin S."/>
            <person name="Spatafora J."/>
            <person name="Crous P."/>
            <person name="Grigoriev I."/>
        </authorList>
    </citation>
    <scope>NUCLEOTIDE SEQUENCE</scope>
    <source>
        <strain evidence="1">CBS 110217</strain>
    </source>
</reference>
<sequence>AGQDPDWQPRRLWSEALRASVPRLRVLALHIAKVGIHFTYFQLSLQLLVTIAQTLGIHFHAGSDVVGLFPRYWANLTSTENLFGVVGKDVLKGHVEFVAGWWWDWVFGLTSLLIWHFPKALLRGVWRAVVMAMAIPGKKVAGGAWGEIFVSKVK</sequence>
<dbReference type="Proteomes" id="UP000799777">
    <property type="component" value="Unassembled WGS sequence"/>
</dbReference>
<name>A0A9P4HGU8_9PLEO</name>